<name>A0A0B2UQA9_TOXCA</name>
<gene>
    <name evidence="3" type="ORF">Tcan_03742</name>
</gene>
<keyword evidence="2" id="KW-0812">Transmembrane</keyword>
<dbReference type="EMBL" id="JPKZ01021715">
    <property type="protein sequence ID" value="KHN71573.1"/>
    <property type="molecule type" value="Genomic_DNA"/>
</dbReference>
<dbReference type="Proteomes" id="UP000031036">
    <property type="component" value="Unassembled WGS sequence"/>
</dbReference>
<evidence type="ECO:0000256" key="1">
    <source>
        <dbReference type="SAM" id="MobiDB-lite"/>
    </source>
</evidence>
<proteinExistence type="predicted"/>
<feature type="region of interest" description="Disordered" evidence="1">
    <location>
        <begin position="1"/>
        <end position="23"/>
    </location>
</feature>
<evidence type="ECO:0000313" key="4">
    <source>
        <dbReference type="Proteomes" id="UP000031036"/>
    </source>
</evidence>
<organism evidence="3 4">
    <name type="scientific">Toxocara canis</name>
    <name type="common">Canine roundworm</name>
    <dbReference type="NCBI Taxonomy" id="6265"/>
    <lineage>
        <taxon>Eukaryota</taxon>
        <taxon>Metazoa</taxon>
        <taxon>Ecdysozoa</taxon>
        <taxon>Nematoda</taxon>
        <taxon>Chromadorea</taxon>
        <taxon>Rhabditida</taxon>
        <taxon>Spirurina</taxon>
        <taxon>Ascaridomorpha</taxon>
        <taxon>Ascaridoidea</taxon>
        <taxon>Toxocaridae</taxon>
        <taxon>Toxocara</taxon>
    </lineage>
</organism>
<keyword evidence="2" id="KW-1133">Transmembrane helix</keyword>
<feature type="transmembrane region" description="Helical" evidence="2">
    <location>
        <begin position="60"/>
        <end position="81"/>
    </location>
</feature>
<evidence type="ECO:0000256" key="2">
    <source>
        <dbReference type="SAM" id="Phobius"/>
    </source>
</evidence>
<sequence>MVTRRQGRTKDERKSAREEEKGIVDGLRNGAGKVLNEIEMEVDVAVEEIQTDLDIIIQHWSSVTIGIVLTAIFVVFLVAFFKCRFYRMVTWKTRHSHKNRAEKNRRRY</sequence>
<evidence type="ECO:0000313" key="3">
    <source>
        <dbReference type="EMBL" id="KHN71573.1"/>
    </source>
</evidence>
<keyword evidence="2" id="KW-0472">Membrane</keyword>
<comment type="caution">
    <text evidence="3">The sequence shown here is derived from an EMBL/GenBank/DDBJ whole genome shotgun (WGS) entry which is preliminary data.</text>
</comment>
<keyword evidence="4" id="KW-1185">Reference proteome</keyword>
<protein>
    <submittedName>
        <fullName evidence="3">Uncharacterized protein</fullName>
    </submittedName>
</protein>
<feature type="compositionally biased region" description="Basic and acidic residues" evidence="1">
    <location>
        <begin position="8"/>
        <end position="23"/>
    </location>
</feature>
<reference evidence="3 4" key="1">
    <citation type="submission" date="2014-11" db="EMBL/GenBank/DDBJ databases">
        <title>Genetic blueprint of the zoonotic pathogen Toxocara canis.</title>
        <authorList>
            <person name="Zhu X.-Q."/>
            <person name="Korhonen P.K."/>
            <person name="Cai H."/>
            <person name="Young N.D."/>
            <person name="Nejsum P."/>
            <person name="von Samson-Himmelstjerna G."/>
            <person name="Boag P.R."/>
            <person name="Tan P."/>
            <person name="Li Q."/>
            <person name="Min J."/>
            <person name="Yang Y."/>
            <person name="Wang X."/>
            <person name="Fang X."/>
            <person name="Hall R.S."/>
            <person name="Hofmann A."/>
            <person name="Sternberg P.W."/>
            <person name="Jex A.R."/>
            <person name="Gasser R.B."/>
        </authorList>
    </citation>
    <scope>NUCLEOTIDE SEQUENCE [LARGE SCALE GENOMIC DNA]</scope>
    <source>
        <strain evidence="3">PN_DK_2014</strain>
    </source>
</reference>
<accession>A0A0B2UQA9</accession>
<dbReference type="AlphaFoldDB" id="A0A0B2UQA9"/>